<name>A0ABU3G7U7_9MICO</name>
<evidence type="ECO:0000313" key="5">
    <source>
        <dbReference type="Proteomes" id="UP001251849"/>
    </source>
</evidence>
<evidence type="ECO:0000256" key="2">
    <source>
        <dbReference type="ARBA" id="ARBA00023315"/>
    </source>
</evidence>
<feature type="domain" description="N-acetyltransferase" evidence="3">
    <location>
        <begin position="5"/>
        <end position="163"/>
    </location>
</feature>
<dbReference type="RefSeq" id="WP_311860549.1">
    <property type="nucleotide sequence ID" value="NZ_JAUZVV010000001.1"/>
</dbReference>
<dbReference type="PROSITE" id="PS51186">
    <property type="entry name" value="GNAT"/>
    <property type="match status" value="1"/>
</dbReference>
<gene>
    <name evidence="4" type="ORF">Q9S71_03585</name>
</gene>
<comment type="caution">
    <text evidence="4">The sequence shown here is derived from an EMBL/GenBank/DDBJ whole genome shotgun (WGS) entry which is preliminary data.</text>
</comment>
<protein>
    <submittedName>
        <fullName evidence="4">GNAT family N-acetyltransferase</fullName>
    </submittedName>
</protein>
<dbReference type="CDD" id="cd04301">
    <property type="entry name" value="NAT_SF"/>
    <property type="match status" value="1"/>
</dbReference>
<dbReference type="Pfam" id="PF00583">
    <property type="entry name" value="Acetyltransf_1"/>
    <property type="match status" value="1"/>
</dbReference>
<dbReference type="InterPro" id="IPR000182">
    <property type="entry name" value="GNAT_dom"/>
</dbReference>
<evidence type="ECO:0000256" key="1">
    <source>
        <dbReference type="ARBA" id="ARBA00022679"/>
    </source>
</evidence>
<dbReference type="EMBL" id="JAUZVV010000001">
    <property type="protein sequence ID" value="MDT3315898.1"/>
    <property type="molecule type" value="Genomic_DNA"/>
</dbReference>
<organism evidence="4 5">
    <name type="scientific">Microbacterium gawkjiense</name>
    <dbReference type="NCBI Taxonomy" id="3067309"/>
    <lineage>
        <taxon>Bacteria</taxon>
        <taxon>Bacillati</taxon>
        <taxon>Actinomycetota</taxon>
        <taxon>Actinomycetes</taxon>
        <taxon>Micrococcales</taxon>
        <taxon>Microbacteriaceae</taxon>
        <taxon>Microbacterium</taxon>
    </lineage>
</organism>
<reference evidence="4 5" key="1">
    <citation type="submission" date="2023-08" db="EMBL/GenBank/DDBJ databases">
        <title>Microbacterium aquilitoris sp. nov. and Microbacterium gwkjibeachense sp. nov., isolated from beach.</title>
        <authorList>
            <person name="Lee S.D."/>
            <person name="Yang H."/>
            <person name="Kim I."/>
        </authorList>
    </citation>
    <scope>NUCLEOTIDE SEQUENCE [LARGE SCALE GENOMIC DNA]</scope>
    <source>
        <strain evidence="4 5">KSW4-11</strain>
    </source>
</reference>
<evidence type="ECO:0000259" key="3">
    <source>
        <dbReference type="PROSITE" id="PS51186"/>
    </source>
</evidence>
<evidence type="ECO:0000313" key="4">
    <source>
        <dbReference type="EMBL" id="MDT3315898.1"/>
    </source>
</evidence>
<dbReference type="Proteomes" id="UP001251849">
    <property type="component" value="Unassembled WGS sequence"/>
</dbReference>
<keyword evidence="1" id="KW-0808">Transferase</keyword>
<dbReference type="InterPro" id="IPR016181">
    <property type="entry name" value="Acyl_CoA_acyltransferase"/>
</dbReference>
<sequence>MRDSVTVRPADLDGPDRAAVASMLAAYHAQTEREKVEHGLAEPGPLPERYAVEVRDPAASFAGGEVLVAERDGAAIGMAVMHRSGSDVELKRLWVAPAGRRSGAGSALLADAAERARALGAAGLRLSVWNWRADALALYAREGLVEAPSWESRAQLVCLRLPL</sequence>
<dbReference type="InterPro" id="IPR050832">
    <property type="entry name" value="Bact_Acetyltransf"/>
</dbReference>
<keyword evidence="2" id="KW-0012">Acyltransferase</keyword>
<dbReference type="Gene3D" id="3.40.630.30">
    <property type="match status" value="1"/>
</dbReference>
<proteinExistence type="predicted"/>
<dbReference type="SUPFAM" id="SSF55729">
    <property type="entry name" value="Acyl-CoA N-acyltransferases (Nat)"/>
    <property type="match status" value="1"/>
</dbReference>
<dbReference type="PANTHER" id="PTHR43877">
    <property type="entry name" value="AMINOALKYLPHOSPHONATE N-ACETYLTRANSFERASE-RELATED-RELATED"/>
    <property type="match status" value="1"/>
</dbReference>
<keyword evidence="5" id="KW-1185">Reference proteome</keyword>
<accession>A0ABU3G7U7</accession>